<accession>A0A5N5QPI1</accession>
<dbReference type="GO" id="GO:0008270">
    <property type="term" value="F:zinc ion binding"/>
    <property type="evidence" value="ECO:0007669"/>
    <property type="project" value="InterPro"/>
</dbReference>
<evidence type="ECO:0000256" key="5">
    <source>
        <dbReference type="ARBA" id="ARBA00022691"/>
    </source>
</evidence>
<dbReference type="PANTHER" id="PTHR46223:SF3">
    <property type="entry name" value="HISTONE-LYSINE N-METHYLTRANSFERASE SET-23"/>
    <property type="match status" value="1"/>
</dbReference>
<reference evidence="10 11" key="1">
    <citation type="journal article" date="2019" name="Fungal Biol. Biotechnol.">
        <title>Draft genome sequence of fastidious pathogen Ceratobasidium theobromae, which causes vascular-streak dieback in Theobroma cacao.</title>
        <authorList>
            <person name="Ali S.S."/>
            <person name="Asman A."/>
            <person name="Shao J."/>
            <person name="Firmansyah A.P."/>
            <person name="Susilo A.W."/>
            <person name="Rosmana A."/>
            <person name="McMahon P."/>
            <person name="Junaid M."/>
            <person name="Guest D."/>
            <person name="Kheng T.Y."/>
            <person name="Meinhardt L.W."/>
            <person name="Bailey B.A."/>
        </authorList>
    </citation>
    <scope>NUCLEOTIDE SEQUENCE [LARGE SCALE GENOMIC DNA]</scope>
    <source>
        <strain evidence="10 11">CT2</strain>
    </source>
</reference>
<comment type="caution">
    <text evidence="10">The sequence shown here is derived from an EMBL/GenBank/DDBJ whole genome shotgun (WGS) entry which is preliminary data.</text>
</comment>
<gene>
    <name evidence="10" type="ORF">CTheo_2897</name>
</gene>
<feature type="region of interest" description="Disordered" evidence="8">
    <location>
        <begin position="1"/>
        <end position="52"/>
    </location>
</feature>
<dbReference type="InterPro" id="IPR046341">
    <property type="entry name" value="SET_dom_sf"/>
</dbReference>
<dbReference type="GO" id="GO:0042054">
    <property type="term" value="F:histone methyltransferase activity"/>
    <property type="evidence" value="ECO:0007669"/>
    <property type="project" value="InterPro"/>
</dbReference>
<dbReference type="AlphaFoldDB" id="A0A5N5QPI1"/>
<feature type="compositionally biased region" description="Basic residues" evidence="8">
    <location>
        <begin position="1"/>
        <end position="11"/>
    </location>
</feature>
<dbReference type="Pfam" id="PF00856">
    <property type="entry name" value="SET"/>
    <property type="match status" value="1"/>
</dbReference>
<keyword evidence="2" id="KW-0158">Chromosome</keyword>
<evidence type="ECO:0000256" key="6">
    <source>
        <dbReference type="ARBA" id="ARBA00022723"/>
    </source>
</evidence>
<feature type="domain" description="SET" evidence="9">
    <location>
        <begin position="370"/>
        <end position="486"/>
    </location>
</feature>
<keyword evidence="3 10" id="KW-0489">Methyltransferase</keyword>
<feature type="compositionally biased region" description="Pro residues" evidence="8">
    <location>
        <begin position="223"/>
        <end position="232"/>
    </location>
</feature>
<keyword evidence="11" id="KW-1185">Reference proteome</keyword>
<comment type="subcellular location">
    <subcellularLocation>
        <location evidence="1">Chromosome</location>
    </subcellularLocation>
</comment>
<dbReference type="Pfam" id="PF05033">
    <property type="entry name" value="Pre-SET"/>
    <property type="match status" value="1"/>
</dbReference>
<dbReference type="SUPFAM" id="SSF82199">
    <property type="entry name" value="SET domain"/>
    <property type="match status" value="1"/>
</dbReference>
<dbReference type="Proteomes" id="UP000383932">
    <property type="component" value="Unassembled WGS sequence"/>
</dbReference>
<evidence type="ECO:0000256" key="3">
    <source>
        <dbReference type="ARBA" id="ARBA00022603"/>
    </source>
</evidence>
<organism evidence="10 11">
    <name type="scientific">Ceratobasidium theobromae</name>
    <dbReference type="NCBI Taxonomy" id="1582974"/>
    <lineage>
        <taxon>Eukaryota</taxon>
        <taxon>Fungi</taxon>
        <taxon>Dikarya</taxon>
        <taxon>Basidiomycota</taxon>
        <taxon>Agaricomycotina</taxon>
        <taxon>Agaricomycetes</taxon>
        <taxon>Cantharellales</taxon>
        <taxon>Ceratobasidiaceae</taxon>
        <taxon>Ceratobasidium</taxon>
    </lineage>
</organism>
<dbReference type="PANTHER" id="PTHR46223">
    <property type="entry name" value="HISTONE-LYSINE N-METHYLTRANSFERASE SUV39H"/>
    <property type="match status" value="1"/>
</dbReference>
<evidence type="ECO:0000313" key="10">
    <source>
        <dbReference type="EMBL" id="KAB5593604.1"/>
    </source>
</evidence>
<dbReference type="PROSITE" id="PS50280">
    <property type="entry name" value="SET"/>
    <property type="match status" value="1"/>
</dbReference>
<proteinExistence type="predicted"/>
<sequence>MPHRQSKKRKLPSTAIKSNNSRAHRSERDPLDPKLCHSSESEPEDYGDLHGQERWEVDGVVDSHCGENDRMRQLRWNKSDWCRADGTSEEWIPAPRDGRSEHNTLIGLYEAKEISKHDPSNLPPFGADRLASFLSVPPCSSKNLWLQADSLVALAMHQGASGSSETAGISKFQIEDLDFAPGFFKRDSSSEPEAGPSNSPLADCRPKQEHIYSPSLGGSPNPTTKPWPAPTPLTPLQKLEKEWNDAASAAGAASVTLFNDIDSSIPQLKQKFVYSEMDLHWSPEMEGGPPDLEMFVSCNCRDVCYRPHVCGCQDPVFETNTRGPRALHSFAYTKNGHLKLSFEGVSIECNIGCRCPNACPNRIAQRPRSVPIEIVKTEIRGWGVRSHHSIKSGQVLGIFTGTRDDASRLKREIAAVEMATGKKVKFRDRNRYLFDLDARHSLYTLDCWRVGTAFYLLTSQLTGLERLGVAALRDISPGEELTIDYNPGYDPTSSQRD</sequence>
<keyword evidence="7" id="KW-0862">Zinc</keyword>
<dbReference type="Gene3D" id="2.170.270.10">
    <property type="entry name" value="SET domain"/>
    <property type="match status" value="1"/>
</dbReference>
<evidence type="ECO:0000256" key="7">
    <source>
        <dbReference type="ARBA" id="ARBA00022833"/>
    </source>
</evidence>
<dbReference type="GO" id="GO:0032259">
    <property type="term" value="P:methylation"/>
    <property type="evidence" value="ECO:0007669"/>
    <property type="project" value="UniProtKB-KW"/>
</dbReference>
<dbReference type="InterPro" id="IPR001214">
    <property type="entry name" value="SET_dom"/>
</dbReference>
<keyword evidence="6" id="KW-0479">Metal-binding</keyword>
<dbReference type="GO" id="GO:0005694">
    <property type="term" value="C:chromosome"/>
    <property type="evidence" value="ECO:0007669"/>
    <property type="project" value="UniProtKB-SubCell"/>
</dbReference>
<name>A0A5N5QPI1_9AGAM</name>
<feature type="compositionally biased region" description="Basic and acidic residues" evidence="8">
    <location>
        <begin position="24"/>
        <end position="40"/>
    </location>
</feature>
<dbReference type="GO" id="GO:0005634">
    <property type="term" value="C:nucleus"/>
    <property type="evidence" value="ECO:0007669"/>
    <property type="project" value="InterPro"/>
</dbReference>
<dbReference type="InterPro" id="IPR050973">
    <property type="entry name" value="H3K9_Histone-Lys_N-MTase"/>
</dbReference>
<evidence type="ECO:0000256" key="2">
    <source>
        <dbReference type="ARBA" id="ARBA00022454"/>
    </source>
</evidence>
<feature type="region of interest" description="Disordered" evidence="8">
    <location>
        <begin position="183"/>
        <end position="232"/>
    </location>
</feature>
<keyword evidence="5" id="KW-0949">S-adenosyl-L-methionine</keyword>
<evidence type="ECO:0000313" key="11">
    <source>
        <dbReference type="Proteomes" id="UP000383932"/>
    </source>
</evidence>
<evidence type="ECO:0000259" key="9">
    <source>
        <dbReference type="PROSITE" id="PS50280"/>
    </source>
</evidence>
<dbReference type="SMART" id="SM00317">
    <property type="entry name" value="SET"/>
    <property type="match status" value="1"/>
</dbReference>
<dbReference type="EMBL" id="SSOP01000033">
    <property type="protein sequence ID" value="KAB5593604.1"/>
    <property type="molecule type" value="Genomic_DNA"/>
</dbReference>
<evidence type="ECO:0000256" key="8">
    <source>
        <dbReference type="SAM" id="MobiDB-lite"/>
    </source>
</evidence>
<protein>
    <submittedName>
        <fullName evidence="10">Histone-lysine N-methyltransferase SUV39H</fullName>
    </submittedName>
</protein>
<evidence type="ECO:0000256" key="1">
    <source>
        <dbReference type="ARBA" id="ARBA00004286"/>
    </source>
</evidence>
<dbReference type="OrthoDB" id="308383at2759"/>
<evidence type="ECO:0000256" key="4">
    <source>
        <dbReference type="ARBA" id="ARBA00022679"/>
    </source>
</evidence>
<keyword evidence="4 10" id="KW-0808">Transferase</keyword>
<dbReference type="InterPro" id="IPR007728">
    <property type="entry name" value="Pre-SET_dom"/>
</dbReference>